<gene>
    <name evidence="2" type="ORF">GCM10009092_32420</name>
</gene>
<dbReference type="Gene3D" id="3.30.1450.10">
    <property type="match status" value="1"/>
</dbReference>
<dbReference type="RefSeq" id="WP_102796595.1">
    <property type="nucleotide sequence ID" value="NZ_BAAAEI010000020.1"/>
</dbReference>
<name>A0ABN0XJ54_9ALTE</name>
<evidence type="ECO:0000313" key="3">
    <source>
        <dbReference type="Proteomes" id="UP001501757"/>
    </source>
</evidence>
<evidence type="ECO:0000313" key="2">
    <source>
        <dbReference type="EMBL" id="GAA0365559.1"/>
    </source>
</evidence>
<protein>
    <submittedName>
        <fullName evidence="2">DUF3192 domain-containing protein</fullName>
    </submittedName>
</protein>
<comment type="caution">
    <text evidence="2">The sequence shown here is derived from an EMBL/GenBank/DDBJ whole genome shotgun (WGS) entry which is preliminary data.</text>
</comment>
<dbReference type="InterPro" id="IPR037873">
    <property type="entry name" value="BamE-like"/>
</dbReference>
<keyword evidence="1" id="KW-0732">Signal</keyword>
<accession>A0ABN0XJ54</accession>
<organism evidence="2 3">
    <name type="scientific">Bowmanella denitrificans</name>
    <dbReference type="NCBI Taxonomy" id="366582"/>
    <lineage>
        <taxon>Bacteria</taxon>
        <taxon>Pseudomonadati</taxon>
        <taxon>Pseudomonadota</taxon>
        <taxon>Gammaproteobacteria</taxon>
        <taxon>Alteromonadales</taxon>
        <taxon>Alteromonadaceae</taxon>
        <taxon>Bowmanella</taxon>
    </lineage>
</organism>
<dbReference type="PROSITE" id="PS51257">
    <property type="entry name" value="PROKAR_LIPOPROTEIN"/>
    <property type="match status" value="1"/>
</dbReference>
<evidence type="ECO:0000256" key="1">
    <source>
        <dbReference type="ARBA" id="ARBA00022729"/>
    </source>
</evidence>
<keyword evidence="3" id="KW-1185">Reference proteome</keyword>
<dbReference type="EMBL" id="BAAAEI010000020">
    <property type="protein sequence ID" value="GAA0365559.1"/>
    <property type="molecule type" value="Genomic_DNA"/>
</dbReference>
<reference evidence="2 3" key="1">
    <citation type="journal article" date="2019" name="Int. J. Syst. Evol. Microbiol.">
        <title>The Global Catalogue of Microorganisms (GCM) 10K type strain sequencing project: providing services to taxonomists for standard genome sequencing and annotation.</title>
        <authorList>
            <consortium name="The Broad Institute Genomics Platform"/>
            <consortium name="The Broad Institute Genome Sequencing Center for Infectious Disease"/>
            <person name="Wu L."/>
            <person name="Ma J."/>
        </authorList>
    </citation>
    <scope>NUCLEOTIDE SEQUENCE [LARGE SCALE GENOMIC DNA]</scope>
    <source>
        <strain evidence="2 3">JCM 13378</strain>
    </source>
</reference>
<dbReference type="InterPro" id="IPR021534">
    <property type="entry name" value="DUF3192"/>
</dbReference>
<sequence length="119" mass="13588">MNKWIAAITLSLAVGSLSGCIISVKPDQYHQADWEKRESQNRQEIARLSPGLSLEEITHRLGVPDFSEYHDQNGQKVQVLFYRTHRNHGDGVTSKDECTPLVFKDNHLSGWGDEAYRTY</sequence>
<dbReference type="Pfam" id="PF11399">
    <property type="entry name" value="DUF3192"/>
    <property type="match status" value="1"/>
</dbReference>
<dbReference type="Proteomes" id="UP001501757">
    <property type="component" value="Unassembled WGS sequence"/>
</dbReference>
<proteinExistence type="predicted"/>